<proteinExistence type="predicted"/>
<feature type="region of interest" description="Disordered" evidence="1">
    <location>
        <begin position="393"/>
        <end position="421"/>
    </location>
</feature>
<organism evidence="3 4">
    <name type="scientific">Bimuria novae-zelandiae CBS 107.79</name>
    <dbReference type="NCBI Taxonomy" id="1447943"/>
    <lineage>
        <taxon>Eukaryota</taxon>
        <taxon>Fungi</taxon>
        <taxon>Dikarya</taxon>
        <taxon>Ascomycota</taxon>
        <taxon>Pezizomycotina</taxon>
        <taxon>Dothideomycetes</taxon>
        <taxon>Pleosporomycetidae</taxon>
        <taxon>Pleosporales</taxon>
        <taxon>Massarineae</taxon>
        <taxon>Didymosphaeriaceae</taxon>
        <taxon>Bimuria</taxon>
    </lineage>
</organism>
<dbReference type="OrthoDB" id="5953249at2759"/>
<evidence type="ECO:0000259" key="2">
    <source>
        <dbReference type="Pfam" id="PF21762"/>
    </source>
</evidence>
<dbReference type="InterPro" id="IPR048519">
    <property type="entry name" value="Gfd2/YDR514C-like_C"/>
</dbReference>
<feature type="domain" description="Gfd2/YDR514C-like C-terminal" evidence="2">
    <location>
        <begin position="96"/>
        <end position="156"/>
    </location>
</feature>
<feature type="compositionally biased region" description="Gly residues" evidence="1">
    <location>
        <begin position="411"/>
        <end position="421"/>
    </location>
</feature>
<dbReference type="PANTHER" id="PTHR28083:SF1">
    <property type="entry name" value="GOOD FOR FULL DBP5 ACTIVITY PROTEIN 2"/>
    <property type="match status" value="1"/>
</dbReference>
<dbReference type="InterPro" id="IPR040151">
    <property type="entry name" value="Gfd2/YDR514C-like"/>
</dbReference>
<evidence type="ECO:0000313" key="3">
    <source>
        <dbReference type="EMBL" id="KAF1967948.1"/>
    </source>
</evidence>
<evidence type="ECO:0000256" key="1">
    <source>
        <dbReference type="SAM" id="MobiDB-lite"/>
    </source>
</evidence>
<dbReference type="EMBL" id="ML976726">
    <property type="protein sequence ID" value="KAF1967948.1"/>
    <property type="molecule type" value="Genomic_DNA"/>
</dbReference>
<protein>
    <recommendedName>
        <fullName evidence="2">Gfd2/YDR514C-like C-terminal domain-containing protein</fullName>
    </recommendedName>
</protein>
<keyword evidence="4" id="KW-1185">Reference proteome</keyword>
<evidence type="ECO:0000313" key="4">
    <source>
        <dbReference type="Proteomes" id="UP000800036"/>
    </source>
</evidence>
<sequence>MGIPTSWEPVQKSNGSSNNSSSHSASLPLANAAHQYDSSPTDLVPFPAAADGHRSLAELKRVKEYFATKSQSEVLMYCLGLINLPDAPELAKSTIAICVDTEGWNANSSVLTEVGFCNFEPETMQTTEPGPFGENLLQNTYFYHIRVAETAHYKNFSAAAEMDTQILARELDYWQSPKNQVGLKNLVAKLDFEYRDPHTSSNDAAMTLIVALLLVLPEKYYKDQPKTLQHVIDEVEKTSKTCEFDYSSEEHCFRCQQPGHMERKPDSTKLCTVPVRCTLCEEAGKTDPRRKRAMNSHMAAVCILHGLHNGNSVIAQAKKAAKLGKADHASLDGVASALEKLDFRDDGRRGDHGRMRAFRTALENHAYQGRARHLARGGAAGFLSAGPYVSGVSGHPDRNRFSSRVLNARGGSQGGFKGRGG</sequence>
<gene>
    <name evidence="3" type="ORF">BU23DRAFT_572770</name>
</gene>
<name>A0A6A5UTB9_9PLEO</name>
<feature type="region of interest" description="Disordered" evidence="1">
    <location>
        <begin position="1"/>
        <end position="26"/>
    </location>
</feature>
<dbReference type="GO" id="GO:0005634">
    <property type="term" value="C:nucleus"/>
    <property type="evidence" value="ECO:0007669"/>
    <property type="project" value="TreeGrafter"/>
</dbReference>
<dbReference type="AlphaFoldDB" id="A0A6A5UTB9"/>
<feature type="compositionally biased region" description="Low complexity" evidence="1">
    <location>
        <begin position="13"/>
        <end position="26"/>
    </location>
</feature>
<dbReference type="PANTHER" id="PTHR28083">
    <property type="entry name" value="GOOD FOR FULL DBP5 ACTIVITY PROTEIN 2"/>
    <property type="match status" value="1"/>
</dbReference>
<accession>A0A6A5UTB9</accession>
<dbReference type="Pfam" id="PF21762">
    <property type="entry name" value="DEDDh_C"/>
    <property type="match status" value="1"/>
</dbReference>
<dbReference type="Proteomes" id="UP000800036">
    <property type="component" value="Unassembled WGS sequence"/>
</dbReference>
<reference evidence="3" key="1">
    <citation type="journal article" date="2020" name="Stud. Mycol.">
        <title>101 Dothideomycetes genomes: a test case for predicting lifestyles and emergence of pathogens.</title>
        <authorList>
            <person name="Haridas S."/>
            <person name="Albert R."/>
            <person name="Binder M."/>
            <person name="Bloem J."/>
            <person name="Labutti K."/>
            <person name="Salamov A."/>
            <person name="Andreopoulos B."/>
            <person name="Baker S."/>
            <person name="Barry K."/>
            <person name="Bills G."/>
            <person name="Bluhm B."/>
            <person name="Cannon C."/>
            <person name="Castanera R."/>
            <person name="Culley D."/>
            <person name="Daum C."/>
            <person name="Ezra D."/>
            <person name="Gonzalez J."/>
            <person name="Henrissat B."/>
            <person name="Kuo A."/>
            <person name="Liang C."/>
            <person name="Lipzen A."/>
            <person name="Lutzoni F."/>
            <person name="Magnuson J."/>
            <person name="Mondo S."/>
            <person name="Nolan M."/>
            <person name="Ohm R."/>
            <person name="Pangilinan J."/>
            <person name="Park H.-J."/>
            <person name="Ramirez L."/>
            <person name="Alfaro M."/>
            <person name="Sun H."/>
            <person name="Tritt A."/>
            <person name="Yoshinaga Y."/>
            <person name="Zwiers L.-H."/>
            <person name="Turgeon B."/>
            <person name="Goodwin S."/>
            <person name="Spatafora J."/>
            <person name="Crous P."/>
            <person name="Grigoriev I."/>
        </authorList>
    </citation>
    <scope>NUCLEOTIDE SEQUENCE</scope>
    <source>
        <strain evidence="3">CBS 107.79</strain>
    </source>
</reference>